<feature type="compositionally biased region" description="Acidic residues" evidence="1">
    <location>
        <begin position="64"/>
        <end position="78"/>
    </location>
</feature>
<keyword evidence="3" id="KW-1185">Reference proteome</keyword>
<evidence type="ECO:0000313" key="3">
    <source>
        <dbReference type="Proteomes" id="UP000248817"/>
    </source>
</evidence>
<evidence type="ECO:0000256" key="1">
    <source>
        <dbReference type="SAM" id="MobiDB-lite"/>
    </source>
</evidence>
<accession>A0A2V5I8J3</accession>
<feature type="region of interest" description="Disordered" evidence="1">
    <location>
        <begin position="56"/>
        <end position="78"/>
    </location>
</feature>
<feature type="region of interest" description="Disordered" evidence="1">
    <location>
        <begin position="1"/>
        <end position="29"/>
    </location>
</feature>
<sequence>MSVLMDGAPAGDTTPPEPQTMNNGDQMARTAEWLSKLPGVDRSAAWRPDYPLLRATPFNSFNTDPEDFGENDDEYDDSSEYEFEDHMPSHVPEAKPLIIFVYIPDENEEAWEQLPPGLRDQVDVEWTSTVAGFERLVWHRAYDFLDNESDGEQAPRAPNPQLRGVVLTNLELLSESNKILIDHINHMQETLDARWPVILAPEIHGPAHEDIVQGFLSHRWGLPWRLSGCTIGSCNFRVSLEAQARWELEEDELENLKCTFTRGVYRLLNVEPIDRFLELCPGQLMVRDVALNNLYSAVGDYYFLPEETDETLNEWCSAALDWGSHRGFVGCSAMGSAVMHTVLLMCGIQREGLSMWRATDSNVDEPDW</sequence>
<organism evidence="2 3">
    <name type="scientific">Aspergillus indologenus CBS 114.80</name>
    <dbReference type="NCBI Taxonomy" id="1450541"/>
    <lineage>
        <taxon>Eukaryota</taxon>
        <taxon>Fungi</taxon>
        <taxon>Dikarya</taxon>
        <taxon>Ascomycota</taxon>
        <taxon>Pezizomycotina</taxon>
        <taxon>Eurotiomycetes</taxon>
        <taxon>Eurotiomycetidae</taxon>
        <taxon>Eurotiales</taxon>
        <taxon>Aspergillaceae</taxon>
        <taxon>Aspergillus</taxon>
        <taxon>Aspergillus subgen. Circumdati</taxon>
    </lineage>
</organism>
<protein>
    <submittedName>
        <fullName evidence="2">Uncharacterized protein</fullName>
    </submittedName>
</protein>
<dbReference type="AlphaFoldDB" id="A0A2V5I8J3"/>
<gene>
    <name evidence="2" type="ORF">BP00DRAFT_414194</name>
</gene>
<dbReference type="EMBL" id="KZ825487">
    <property type="protein sequence ID" value="PYI32979.1"/>
    <property type="molecule type" value="Genomic_DNA"/>
</dbReference>
<dbReference type="Proteomes" id="UP000248817">
    <property type="component" value="Unassembled WGS sequence"/>
</dbReference>
<reference evidence="2 3" key="1">
    <citation type="submission" date="2018-02" db="EMBL/GenBank/DDBJ databases">
        <title>The genomes of Aspergillus section Nigri reveals drivers in fungal speciation.</title>
        <authorList>
            <consortium name="DOE Joint Genome Institute"/>
            <person name="Vesth T.C."/>
            <person name="Nybo J."/>
            <person name="Theobald S."/>
            <person name="Brandl J."/>
            <person name="Frisvad J.C."/>
            <person name="Nielsen K.F."/>
            <person name="Lyhne E.K."/>
            <person name="Kogle M.E."/>
            <person name="Kuo A."/>
            <person name="Riley R."/>
            <person name="Clum A."/>
            <person name="Nolan M."/>
            <person name="Lipzen A."/>
            <person name="Salamov A."/>
            <person name="Henrissat B."/>
            <person name="Wiebenga A."/>
            <person name="De vries R.P."/>
            <person name="Grigoriev I.V."/>
            <person name="Mortensen U.H."/>
            <person name="Andersen M.R."/>
            <person name="Baker S.E."/>
        </authorList>
    </citation>
    <scope>NUCLEOTIDE SEQUENCE [LARGE SCALE GENOMIC DNA]</scope>
    <source>
        <strain evidence="2 3">CBS 114.80</strain>
    </source>
</reference>
<proteinExistence type="predicted"/>
<evidence type="ECO:0000313" key="2">
    <source>
        <dbReference type="EMBL" id="PYI32979.1"/>
    </source>
</evidence>
<name>A0A2V5I8J3_9EURO</name>